<keyword evidence="12" id="KW-1185">Reference proteome</keyword>
<dbReference type="InterPro" id="IPR051316">
    <property type="entry name" value="Zinc-reg_GTPase_activator"/>
</dbReference>
<dbReference type="Proteomes" id="UP001367316">
    <property type="component" value="Unassembled WGS sequence"/>
</dbReference>
<evidence type="ECO:0000259" key="9">
    <source>
        <dbReference type="Pfam" id="PF02492"/>
    </source>
</evidence>
<evidence type="ECO:0000259" key="10">
    <source>
        <dbReference type="Pfam" id="PF07683"/>
    </source>
</evidence>
<gene>
    <name evidence="11" type="ORF">JOL62DRAFT_131677</name>
</gene>
<dbReference type="EMBL" id="JBBPBF010000002">
    <property type="protein sequence ID" value="KAK7614913.1"/>
    <property type="molecule type" value="Genomic_DNA"/>
</dbReference>
<dbReference type="InterPro" id="IPR003495">
    <property type="entry name" value="CobW/HypB/UreG_nucleotide-bd"/>
</dbReference>
<protein>
    <submittedName>
        <fullName evidence="11">COBW domain-containing protein</fullName>
    </submittedName>
</protein>
<feature type="domain" description="CobW/HypB/UreG nucleotide-binding" evidence="9">
    <location>
        <begin position="50"/>
        <end position="245"/>
    </location>
</feature>
<evidence type="ECO:0000313" key="11">
    <source>
        <dbReference type="EMBL" id="KAK7614913.1"/>
    </source>
</evidence>
<evidence type="ECO:0000256" key="5">
    <source>
        <dbReference type="ARBA" id="ARBA00023186"/>
    </source>
</evidence>
<evidence type="ECO:0000256" key="2">
    <source>
        <dbReference type="ARBA" id="ARBA00022801"/>
    </source>
</evidence>
<name>A0ABR1NIA7_9PEZI</name>
<evidence type="ECO:0000256" key="1">
    <source>
        <dbReference type="ARBA" id="ARBA00022741"/>
    </source>
</evidence>
<dbReference type="SUPFAM" id="SSF90002">
    <property type="entry name" value="Hypothetical protein YjiA, C-terminal domain"/>
    <property type="match status" value="1"/>
</dbReference>
<keyword evidence="2" id="KW-0378">Hydrolase</keyword>
<comment type="catalytic activity">
    <reaction evidence="7">
        <text>GTP + H2O = GDP + phosphate + H(+)</text>
        <dbReference type="Rhea" id="RHEA:19669"/>
        <dbReference type="ChEBI" id="CHEBI:15377"/>
        <dbReference type="ChEBI" id="CHEBI:15378"/>
        <dbReference type="ChEBI" id="CHEBI:37565"/>
        <dbReference type="ChEBI" id="CHEBI:43474"/>
        <dbReference type="ChEBI" id="CHEBI:58189"/>
    </reaction>
    <physiologicalReaction direction="left-to-right" evidence="7">
        <dbReference type="Rhea" id="RHEA:19670"/>
    </physiologicalReaction>
</comment>
<reference evidence="11 12" key="1">
    <citation type="submission" date="2024-04" db="EMBL/GenBank/DDBJ databases">
        <title>Phyllosticta paracitricarpa is synonymous to the EU quarantine fungus P. citricarpa based on phylogenomic analyses.</title>
        <authorList>
            <consortium name="Lawrence Berkeley National Laboratory"/>
            <person name="Van ingen-buijs V.A."/>
            <person name="Van westerhoven A.C."/>
            <person name="Haridas S."/>
            <person name="Skiadas P."/>
            <person name="Martin F."/>
            <person name="Groenewald J.Z."/>
            <person name="Crous P.W."/>
            <person name="Seidl M.F."/>
        </authorList>
    </citation>
    <scope>NUCLEOTIDE SEQUENCE [LARGE SCALE GENOMIC DNA]</scope>
    <source>
        <strain evidence="11 12">CBS 141358</strain>
    </source>
</reference>
<dbReference type="InterPro" id="IPR011629">
    <property type="entry name" value="CobW-like_C"/>
</dbReference>
<dbReference type="InterPro" id="IPR027417">
    <property type="entry name" value="P-loop_NTPase"/>
</dbReference>
<evidence type="ECO:0000313" key="12">
    <source>
        <dbReference type="Proteomes" id="UP001367316"/>
    </source>
</evidence>
<dbReference type="Pfam" id="PF07683">
    <property type="entry name" value="CobW_C"/>
    <property type="match status" value="1"/>
</dbReference>
<accession>A0ABR1NIA7</accession>
<dbReference type="PANTHER" id="PTHR13748:SF31">
    <property type="entry name" value="ZINC-REGULATED GTPASE METALLOPROTEIN ACTIVATOR 1A-RELATED"/>
    <property type="match status" value="1"/>
</dbReference>
<evidence type="ECO:0000256" key="4">
    <source>
        <dbReference type="ARBA" id="ARBA00023134"/>
    </source>
</evidence>
<sequence>MYCPGKMDIDEDDAPPLLVDATEPSGAPDIPASDDQLSTDVQDLSLVKVPITVVTGYLGAGKTTLLNYILNERHGKKIAVILNEFGDSADIEKTLTVSKEGSQVQEWLDLANGCLCCTVKDAGVTAIESLMERRGAFDYILLETTGLADPGNIAPLFWVDEGLGSSIYLDGIVTLVDAKNILKSLDERPAAAADDHDHDGPELTTAHLQISHADVVVINKSDLVTPQELADVEARIRAINALAKIHVTNHSQVPQLEGVLLDLHAYDAVGAEELDFAAKGHSHLDPTIATITIPIPPLSAAGLDGLDAWLRSVLWDETLPAATADASTNYQSPKFEIHRTKGRVPMADGSPLKLIQGVREVFEILDAKDSPPAGSGDGSAQGQSGKIVLIGRGVDADVFGRSLMRALEV</sequence>
<keyword evidence="4" id="KW-0342">GTP-binding</keyword>
<comment type="caution">
    <text evidence="11">The sequence shown here is derived from an EMBL/GenBank/DDBJ whole genome shotgun (WGS) entry which is preliminary data.</text>
</comment>
<evidence type="ECO:0000256" key="6">
    <source>
        <dbReference type="ARBA" id="ARBA00034320"/>
    </source>
</evidence>
<keyword evidence="5" id="KW-0143">Chaperone</keyword>
<dbReference type="InterPro" id="IPR036627">
    <property type="entry name" value="CobW-likC_sf"/>
</dbReference>
<evidence type="ECO:0000256" key="8">
    <source>
        <dbReference type="SAM" id="MobiDB-lite"/>
    </source>
</evidence>
<dbReference type="Gene3D" id="3.40.50.300">
    <property type="entry name" value="P-loop containing nucleotide triphosphate hydrolases"/>
    <property type="match status" value="1"/>
</dbReference>
<comment type="similarity">
    <text evidence="6">Belongs to the SIMIBI class G3E GTPase family. ZNG1 subfamily.</text>
</comment>
<organism evidence="11 12">
    <name type="scientific">Phyllosticta paracitricarpa</name>
    <dbReference type="NCBI Taxonomy" id="2016321"/>
    <lineage>
        <taxon>Eukaryota</taxon>
        <taxon>Fungi</taxon>
        <taxon>Dikarya</taxon>
        <taxon>Ascomycota</taxon>
        <taxon>Pezizomycotina</taxon>
        <taxon>Dothideomycetes</taxon>
        <taxon>Dothideomycetes incertae sedis</taxon>
        <taxon>Botryosphaeriales</taxon>
        <taxon>Phyllostictaceae</taxon>
        <taxon>Phyllosticta</taxon>
    </lineage>
</organism>
<feature type="region of interest" description="Disordered" evidence="8">
    <location>
        <begin position="1"/>
        <end position="34"/>
    </location>
</feature>
<keyword evidence="3" id="KW-0862">Zinc</keyword>
<dbReference type="SUPFAM" id="SSF52540">
    <property type="entry name" value="P-loop containing nucleoside triphosphate hydrolases"/>
    <property type="match status" value="1"/>
</dbReference>
<evidence type="ECO:0000256" key="7">
    <source>
        <dbReference type="ARBA" id="ARBA00049117"/>
    </source>
</evidence>
<feature type="domain" description="CobW C-terminal" evidence="10">
    <location>
        <begin position="331"/>
        <end position="406"/>
    </location>
</feature>
<evidence type="ECO:0000256" key="3">
    <source>
        <dbReference type="ARBA" id="ARBA00022833"/>
    </source>
</evidence>
<keyword evidence="1" id="KW-0547">Nucleotide-binding</keyword>
<dbReference type="Pfam" id="PF02492">
    <property type="entry name" value="cobW"/>
    <property type="match status" value="1"/>
</dbReference>
<dbReference type="Gene3D" id="3.30.1220.10">
    <property type="entry name" value="CobW-like, C-terminal domain"/>
    <property type="match status" value="1"/>
</dbReference>
<dbReference type="CDD" id="cd03112">
    <property type="entry name" value="CobW-like"/>
    <property type="match status" value="1"/>
</dbReference>
<dbReference type="PANTHER" id="PTHR13748">
    <property type="entry name" value="COBW-RELATED"/>
    <property type="match status" value="1"/>
</dbReference>
<proteinExistence type="inferred from homology"/>